<reference evidence="3 4" key="1">
    <citation type="journal article" date="2013" name="Genome Announc.">
        <title>Draft Genome Sequences of Two Pairs of Human Intestinal Bifidobacterium longum subsp. longum Strains, 44B and 1-6B and 35B and 2-2B, Consecutively Isolated from Two Children after a 5-Year Time Period.</title>
        <authorList>
            <person name="Shkoporov A.N."/>
            <person name="Efimov B.A."/>
            <person name="Khokhlova E.V."/>
            <person name="Chaplin A.V."/>
            <person name="Kafarskaya L.I."/>
            <person name="Durkin A.S."/>
            <person name="McCorrison J."/>
            <person name="Torralba M."/>
            <person name="Gillis M."/>
            <person name="Sutton G."/>
            <person name="Weibel D.B."/>
            <person name="Nelson K.E."/>
            <person name="Smeianov V.V."/>
        </authorList>
    </citation>
    <scope>NUCLEOTIDE SEQUENCE [LARGE SCALE GENOMIC DNA]</scope>
    <source>
        <strain evidence="3 4">2-2B</strain>
    </source>
</reference>
<comment type="caution">
    <text evidence="3">The sequence shown here is derived from an EMBL/GenBank/DDBJ whole genome shotgun (WGS) entry which is preliminary data.</text>
</comment>
<dbReference type="Pfam" id="PF03235">
    <property type="entry name" value="GmrSD_N"/>
    <property type="match status" value="1"/>
</dbReference>
<dbReference type="Proteomes" id="UP000005929">
    <property type="component" value="Unassembled WGS sequence"/>
</dbReference>
<dbReference type="PANTHER" id="PTHR35149">
    <property type="entry name" value="SLL5132 PROTEIN"/>
    <property type="match status" value="1"/>
</dbReference>
<accession>A0AAV3FK95</accession>
<gene>
    <name evidence="3" type="ORF">HMPREF1315_2268</name>
</gene>
<dbReference type="PANTHER" id="PTHR35149:SF2">
    <property type="entry name" value="DUF262 DOMAIN-CONTAINING PROTEIN"/>
    <property type="match status" value="1"/>
</dbReference>
<evidence type="ECO:0000259" key="2">
    <source>
        <dbReference type="Pfam" id="PF07510"/>
    </source>
</evidence>
<sequence>MKRKNEDEGPSMAQTSIINSANDYYLRDLLNPDSLLKYVIPKYQREYSWRKPQWAALYDDIMGESGSKPHFLGTVIAISGDDAIHPQLELVDGQQRMTSLSILLAALYREMADRREQFIADESRLFESISLRKMLATNDNPRLRLQAQGNNNADYVYLVSLAISQNGQAPTPVPRYWGNRGIGKAYKYFRSRITSELEGSTDPLSVVFGMARRVRNTVLVKIEVPDHASAFTLFESLNNRGMDLSPIDLIKNEMLARADSDRNLNIDNTYEKWMRVIAAVGPDGGAQERFLRYYYNAFKSTVGTPATHSNLIRLYENWLDEKGVDVLLDELAESGRVYGMLAGSTDDCGLPAFKKISDSLRHAGGAQGFMPLMWFTANRERLQLSDKDLAHITMMLAIWFVRRNFTDYPATNTVQRLFVAILRNLEEDEPRTADQVIQYLQEQLTKPTNYASDTRFEESLRGPVYEDNRDMTRYVLAAIAQTGMTGETWVDLWRMNERGTQYYFTIEHIFPKTENITQEWIDAFGSKEQAEEVRSTLVHTLGNLTLTGYNSDLGRMGFERKRDRKDSAGRYIGYRNGLNLNDDVVDKTKWDAGAIKARTDRLVSVALKLLRLQ</sequence>
<dbReference type="EMBL" id="AJTJ01000084">
    <property type="protein sequence ID" value="EIJ24457.1"/>
    <property type="molecule type" value="Genomic_DNA"/>
</dbReference>
<dbReference type="InterPro" id="IPR011089">
    <property type="entry name" value="GmrSD_C"/>
</dbReference>
<evidence type="ECO:0000259" key="1">
    <source>
        <dbReference type="Pfam" id="PF03235"/>
    </source>
</evidence>
<name>A0AAV3FK95_BIFLL</name>
<evidence type="ECO:0000313" key="3">
    <source>
        <dbReference type="EMBL" id="EIJ24457.1"/>
    </source>
</evidence>
<proteinExistence type="predicted"/>
<organism evidence="3 4">
    <name type="scientific">Bifidobacterium longum subsp. longum 2-2B</name>
    <dbReference type="NCBI Taxonomy" id="1161745"/>
    <lineage>
        <taxon>Bacteria</taxon>
        <taxon>Bacillati</taxon>
        <taxon>Actinomycetota</taxon>
        <taxon>Actinomycetes</taxon>
        <taxon>Bifidobacteriales</taxon>
        <taxon>Bifidobacteriaceae</taxon>
        <taxon>Bifidobacterium</taxon>
    </lineage>
</organism>
<dbReference type="InterPro" id="IPR004919">
    <property type="entry name" value="GmrSD_N"/>
</dbReference>
<evidence type="ECO:0000313" key="4">
    <source>
        <dbReference type="Proteomes" id="UP000005929"/>
    </source>
</evidence>
<dbReference type="AlphaFoldDB" id="A0AAV3FK95"/>
<dbReference type="RefSeq" id="WP_007058187.1">
    <property type="nucleotide sequence ID" value="NZ_AJTJ01000084.1"/>
</dbReference>
<feature type="domain" description="GmrSD restriction endonucleases C-terminal" evidence="2">
    <location>
        <begin position="451"/>
        <end position="604"/>
    </location>
</feature>
<protein>
    <submittedName>
        <fullName evidence="3">PF03235 family protein</fullName>
    </submittedName>
</protein>
<feature type="domain" description="GmrSD restriction endonucleases N-terminal" evidence="1">
    <location>
        <begin position="29"/>
        <end position="254"/>
    </location>
</feature>
<dbReference type="Pfam" id="PF07510">
    <property type="entry name" value="GmrSD_C"/>
    <property type="match status" value="1"/>
</dbReference>